<comment type="caution">
    <text evidence="1">The sequence shown here is derived from an EMBL/GenBank/DDBJ whole genome shotgun (WGS) entry which is preliminary data.</text>
</comment>
<name>A0A9P7BHV0_RHIOR</name>
<accession>A0A9P7BHV0</accession>
<evidence type="ECO:0000313" key="1">
    <source>
        <dbReference type="EMBL" id="KAG1271764.1"/>
    </source>
</evidence>
<organism evidence="1 2">
    <name type="scientific">Rhizopus oryzae</name>
    <name type="common">Mucormycosis agent</name>
    <name type="synonym">Rhizopus arrhizus var. delemar</name>
    <dbReference type="NCBI Taxonomy" id="64495"/>
    <lineage>
        <taxon>Eukaryota</taxon>
        <taxon>Fungi</taxon>
        <taxon>Fungi incertae sedis</taxon>
        <taxon>Mucoromycota</taxon>
        <taxon>Mucoromycotina</taxon>
        <taxon>Mucoromycetes</taxon>
        <taxon>Mucorales</taxon>
        <taxon>Mucorineae</taxon>
        <taxon>Rhizopodaceae</taxon>
        <taxon>Rhizopus</taxon>
    </lineage>
</organism>
<dbReference type="EMBL" id="JAANQT010017059">
    <property type="protein sequence ID" value="KAG1271764.1"/>
    <property type="molecule type" value="Genomic_DNA"/>
</dbReference>
<proteinExistence type="predicted"/>
<protein>
    <submittedName>
        <fullName evidence="1">Uncharacterized protein</fullName>
    </submittedName>
</protein>
<dbReference type="Proteomes" id="UP000716291">
    <property type="component" value="Unassembled WGS sequence"/>
</dbReference>
<keyword evidence="2" id="KW-1185">Reference proteome</keyword>
<evidence type="ECO:0000313" key="2">
    <source>
        <dbReference type="Proteomes" id="UP000716291"/>
    </source>
</evidence>
<reference evidence="1" key="1">
    <citation type="journal article" date="2020" name="Microb. Genom.">
        <title>Genetic diversity of clinical and environmental Mucorales isolates obtained from an investigation of mucormycosis cases among solid organ transplant recipients.</title>
        <authorList>
            <person name="Nguyen M.H."/>
            <person name="Kaul D."/>
            <person name="Muto C."/>
            <person name="Cheng S.J."/>
            <person name="Richter R.A."/>
            <person name="Bruno V.M."/>
            <person name="Liu G."/>
            <person name="Beyhan S."/>
            <person name="Sundermann A.J."/>
            <person name="Mounaud S."/>
            <person name="Pasculle A.W."/>
            <person name="Nierman W.C."/>
            <person name="Driscoll E."/>
            <person name="Cumbie R."/>
            <person name="Clancy C.J."/>
            <person name="Dupont C.L."/>
        </authorList>
    </citation>
    <scope>NUCLEOTIDE SEQUENCE</scope>
    <source>
        <strain evidence="1">GL11</strain>
    </source>
</reference>
<dbReference type="AlphaFoldDB" id="A0A9P7BHV0"/>
<sequence>MRVAIWVSSASLAGSRGAGIEDISFSRWMARLLSSLIGLPSNLAACSIQLLSWVSERSLALAAMRSESLLM</sequence>
<gene>
    <name evidence="1" type="ORF">G6F64_015575</name>
</gene>